<name>A0ABQ2USI9_9ACTN</name>
<dbReference type="Proteomes" id="UP000654471">
    <property type="component" value="Unassembled WGS sequence"/>
</dbReference>
<dbReference type="Gene3D" id="1.10.10.10">
    <property type="entry name" value="Winged helix-like DNA-binding domain superfamily/Winged helix DNA-binding domain"/>
    <property type="match status" value="1"/>
</dbReference>
<reference evidence="3" key="1">
    <citation type="journal article" date="2019" name="Int. J. Syst. Evol. Microbiol.">
        <title>The Global Catalogue of Microorganisms (GCM) 10K type strain sequencing project: providing services to taxonomists for standard genome sequencing and annotation.</title>
        <authorList>
            <consortium name="The Broad Institute Genomics Platform"/>
            <consortium name="The Broad Institute Genome Sequencing Center for Infectious Disease"/>
            <person name="Wu L."/>
            <person name="Ma J."/>
        </authorList>
    </citation>
    <scope>NUCLEOTIDE SEQUENCE [LARGE SCALE GENOMIC DNA]</scope>
    <source>
        <strain evidence="3">JCM 3399</strain>
    </source>
</reference>
<gene>
    <name evidence="2" type="ORF">GCM10010211_10400</name>
</gene>
<feature type="domain" description="HTH luxR-type" evidence="1">
    <location>
        <begin position="94"/>
        <end position="151"/>
    </location>
</feature>
<evidence type="ECO:0000313" key="3">
    <source>
        <dbReference type="Proteomes" id="UP000654471"/>
    </source>
</evidence>
<keyword evidence="3" id="KW-1185">Reference proteome</keyword>
<evidence type="ECO:0000313" key="2">
    <source>
        <dbReference type="EMBL" id="GGU48153.1"/>
    </source>
</evidence>
<dbReference type="EMBL" id="BMRP01000002">
    <property type="protein sequence ID" value="GGU48153.1"/>
    <property type="molecule type" value="Genomic_DNA"/>
</dbReference>
<proteinExistence type="predicted"/>
<comment type="caution">
    <text evidence="2">The sequence shown here is derived from an EMBL/GenBank/DDBJ whole genome shotgun (WGS) entry which is preliminary data.</text>
</comment>
<dbReference type="InterPro" id="IPR016032">
    <property type="entry name" value="Sig_transdc_resp-reg_C-effctor"/>
</dbReference>
<evidence type="ECO:0000259" key="1">
    <source>
        <dbReference type="SMART" id="SM00421"/>
    </source>
</evidence>
<protein>
    <recommendedName>
        <fullName evidence="1">HTH luxR-type domain-containing protein</fullName>
    </recommendedName>
</protein>
<dbReference type="InterPro" id="IPR036388">
    <property type="entry name" value="WH-like_DNA-bd_sf"/>
</dbReference>
<organism evidence="2 3">
    <name type="scientific">Streptomyces albospinus</name>
    <dbReference type="NCBI Taxonomy" id="285515"/>
    <lineage>
        <taxon>Bacteria</taxon>
        <taxon>Bacillati</taxon>
        <taxon>Actinomycetota</taxon>
        <taxon>Actinomycetes</taxon>
        <taxon>Kitasatosporales</taxon>
        <taxon>Streptomycetaceae</taxon>
        <taxon>Streptomyces</taxon>
    </lineage>
</organism>
<dbReference type="SUPFAM" id="SSF46894">
    <property type="entry name" value="C-terminal effector domain of the bipartite response regulators"/>
    <property type="match status" value="1"/>
</dbReference>
<sequence>MAIRYLFDSAALDDASTRAYIRQISAAGAEIRIAADLKSNLLICDNRSALLYTNPEDPEGGAVITKESDLVVVRGLFSQAWEQATGLGQLTEERLRLAPADQELLALILKPGKDLARARELGVSLRTFHRRVADLYERLGVTSRTEAALIARQYISA</sequence>
<dbReference type="SMART" id="SM00421">
    <property type="entry name" value="HTH_LUXR"/>
    <property type="match status" value="1"/>
</dbReference>
<dbReference type="InterPro" id="IPR000792">
    <property type="entry name" value="Tscrpt_reg_LuxR_C"/>
</dbReference>
<accession>A0ABQ2USI9</accession>